<accession>A0A090VYB2</accession>
<dbReference type="Proteomes" id="UP000030184">
    <property type="component" value="Unassembled WGS sequence"/>
</dbReference>
<dbReference type="OrthoDB" id="1436952at2"/>
<keyword evidence="5" id="KW-1185">Reference proteome</keyword>
<dbReference type="EMBL" id="BBNY01000095">
    <property type="protein sequence ID" value="GAL91051.1"/>
    <property type="molecule type" value="Genomic_DNA"/>
</dbReference>
<dbReference type="RefSeq" id="WP_042246642.1">
    <property type="nucleotide sequence ID" value="NZ_BBNR01000028.1"/>
</dbReference>
<feature type="signal peptide" evidence="1">
    <location>
        <begin position="1"/>
        <end position="18"/>
    </location>
</feature>
<dbReference type="Proteomes" id="UP000029641">
    <property type="component" value="Unassembled WGS sequence"/>
</dbReference>
<keyword evidence="1" id="KW-0732">Signal</keyword>
<organism evidence="2 4">
    <name type="scientific">Jejuia pallidilutea</name>
    <dbReference type="NCBI Taxonomy" id="504487"/>
    <lineage>
        <taxon>Bacteria</taxon>
        <taxon>Pseudomonadati</taxon>
        <taxon>Bacteroidota</taxon>
        <taxon>Flavobacteriia</taxon>
        <taxon>Flavobacteriales</taxon>
        <taxon>Flavobacteriaceae</taxon>
        <taxon>Jejuia</taxon>
    </lineage>
</organism>
<evidence type="ECO:0000313" key="3">
    <source>
        <dbReference type="EMBL" id="GAL91051.1"/>
    </source>
</evidence>
<evidence type="ECO:0000313" key="5">
    <source>
        <dbReference type="Proteomes" id="UP000030184"/>
    </source>
</evidence>
<reference evidence="5" key="1">
    <citation type="journal article" date="2014" name="Genome Announc.">
        <title>Draft Genome Sequence of Marine Flavobacterium Jejuia pallidilutea Strain 11shimoA1 and Pigmentation Mutants.</title>
        <authorList>
            <person name="Takatani N."/>
            <person name="Nakanishi M."/>
            <person name="Meirelles P."/>
            <person name="Mino S."/>
            <person name="Suda W."/>
            <person name="Oshima K."/>
            <person name="Hattori M."/>
            <person name="Ohkuma M."/>
            <person name="Hosokawa M."/>
            <person name="Miyashita K."/>
            <person name="Thompson F.L."/>
            <person name="Niwa A."/>
            <person name="Sawabe T."/>
            <person name="Sawabe T."/>
        </authorList>
    </citation>
    <scope>NUCLEOTIDE SEQUENCE [LARGE SCALE GENOMIC DNA]</scope>
    <source>
        <strain evidence="5">JCM 19538</strain>
    </source>
</reference>
<proteinExistence type="predicted"/>
<dbReference type="InterPro" id="IPR008969">
    <property type="entry name" value="CarboxyPept-like_regulatory"/>
</dbReference>
<dbReference type="EMBL" id="BBNR01000028">
    <property type="protein sequence ID" value="GAL68928.1"/>
    <property type="molecule type" value="Genomic_DNA"/>
</dbReference>
<evidence type="ECO:0000313" key="2">
    <source>
        <dbReference type="EMBL" id="GAL68928.1"/>
    </source>
</evidence>
<evidence type="ECO:0000256" key="1">
    <source>
        <dbReference type="SAM" id="SignalP"/>
    </source>
</evidence>
<sequence>MKKILYVLCFITFSNLYAQTITRIDVKGKIVVEQSDISGITIFNSSSDTGTITNEDGEFTIAVAKNDVIEVSALQFQNLSFKVNEDIVKSRSMKIFLIEEINKLDEIVVKSKGLTGNLGTDIDGSKTFNPKLDALYFGVRHSSEYNFETDYKTEVKNIGDPIQRNRFYNGLNIVNVVDQLLLPVFRSEAKEKKTNNIPEVPSKAIKYYFASEFLVDNFEIPEQRVPDFIAFVESGDFDFTLLNYGRELEFLELLNKKSTEFLKKEKD</sequence>
<protein>
    <recommendedName>
        <fullName evidence="6">Carboxypeptidase-like protein</fullName>
    </recommendedName>
</protein>
<dbReference type="AlphaFoldDB" id="A0A090VYB2"/>
<dbReference type="STRING" id="504487.JCM19538_2665"/>
<gene>
    <name evidence="2" type="ORF">JCM19301_2947</name>
    <name evidence="3" type="ORF">JCM19538_2665</name>
</gene>
<name>A0A090VYB2_9FLAO</name>
<dbReference type="eggNOG" id="ENOG502Z8NF">
    <property type="taxonomic scope" value="Bacteria"/>
</dbReference>
<evidence type="ECO:0000313" key="4">
    <source>
        <dbReference type="Proteomes" id="UP000029641"/>
    </source>
</evidence>
<comment type="caution">
    <text evidence="2">The sequence shown here is derived from an EMBL/GenBank/DDBJ whole genome shotgun (WGS) entry which is preliminary data.</text>
</comment>
<feature type="chain" id="PRO_5007382979" description="Carboxypeptidase-like protein" evidence="1">
    <location>
        <begin position="19"/>
        <end position="267"/>
    </location>
</feature>
<evidence type="ECO:0008006" key="6">
    <source>
        <dbReference type="Google" id="ProtNLM"/>
    </source>
</evidence>
<dbReference type="Pfam" id="PF13715">
    <property type="entry name" value="CarbopepD_reg_2"/>
    <property type="match status" value="1"/>
</dbReference>
<dbReference type="SUPFAM" id="SSF49464">
    <property type="entry name" value="Carboxypeptidase regulatory domain-like"/>
    <property type="match status" value="1"/>
</dbReference>